<dbReference type="RefSeq" id="WP_184338700.1">
    <property type="nucleotide sequence ID" value="NZ_JACHIG010000002.1"/>
</dbReference>
<keyword evidence="3" id="KW-1185">Reference proteome</keyword>
<name>A0A7W7Y8Y7_9BACT</name>
<dbReference type="AlphaFoldDB" id="A0A7W7Y8Y7"/>
<feature type="signal peptide" evidence="1">
    <location>
        <begin position="1"/>
        <end position="18"/>
    </location>
</feature>
<evidence type="ECO:0000256" key="1">
    <source>
        <dbReference type="SAM" id="SignalP"/>
    </source>
</evidence>
<comment type="caution">
    <text evidence="2">The sequence shown here is derived from an EMBL/GenBank/DDBJ whole genome shotgun (WGS) entry which is preliminary data.</text>
</comment>
<gene>
    <name evidence="2" type="ORF">HNQ65_001337</name>
</gene>
<evidence type="ECO:0000313" key="3">
    <source>
        <dbReference type="Proteomes" id="UP000590740"/>
    </source>
</evidence>
<feature type="chain" id="PRO_5030663133" evidence="1">
    <location>
        <begin position="19"/>
        <end position="149"/>
    </location>
</feature>
<reference evidence="2 3" key="1">
    <citation type="submission" date="2020-08" db="EMBL/GenBank/DDBJ databases">
        <title>Genomic Encyclopedia of Type Strains, Phase IV (KMG-IV): sequencing the most valuable type-strain genomes for metagenomic binning, comparative biology and taxonomic classification.</title>
        <authorList>
            <person name="Goeker M."/>
        </authorList>
    </citation>
    <scope>NUCLEOTIDE SEQUENCE [LARGE SCALE GENOMIC DNA]</scope>
    <source>
        <strain evidence="2 3">DSM 12252</strain>
    </source>
</reference>
<dbReference type="Proteomes" id="UP000590740">
    <property type="component" value="Unassembled WGS sequence"/>
</dbReference>
<protein>
    <submittedName>
        <fullName evidence="2">Uncharacterized protein</fullName>
    </submittedName>
</protein>
<sequence length="149" mass="16280">MKFSTMLFFAVSCLSACCGSRFGKVSTTAPYGDFGLASAASYSRAYLRVMTAESIWRKSKDTEVILCGALGCGSFKPGITVDEAIKRVHGDQFYSSFYNVAVWRPNTAALYGVRFPPKRSAEPSGRTLASFENLRAGDVIIILERAICF</sequence>
<organism evidence="2 3">
    <name type="scientific">Prosthecobacter vanneervenii</name>
    <dbReference type="NCBI Taxonomy" id="48466"/>
    <lineage>
        <taxon>Bacteria</taxon>
        <taxon>Pseudomonadati</taxon>
        <taxon>Verrucomicrobiota</taxon>
        <taxon>Verrucomicrobiia</taxon>
        <taxon>Verrucomicrobiales</taxon>
        <taxon>Verrucomicrobiaceae</taxon>
        <taxon>Prosthecobacter</taxon>
    </lineage>
</organism>
<accession>A0A7W7Y8Y7</accession>
<evidence type="ECO:0000313" key="2">
    <source>
        <dbReference type="EMBL" id="MBB5031769.1"/>
    </source>
</evidence>
<proteinExistence type="predicted"/>
<dbReference type="EMBL" id="JACHIG010000002">
    <property type="protein sequence ID" value="MBB5031769.1"/>
    <property type="molecule type" value="Genomic_DNA"/>
</dbReference>
<keyword evidence="1" id="KW-0732">Signal</keyword>